<evidence type="ECO:0000256" key="2">
    <source>
        <dbReference type="ARBA" id="ARBA00005417"/>
    </source>
</evidence>
<proteinExistence type="inferred from homology"/>
<accession>A0A6I4UJC8</accession>
<keyword evidence="10" id="KW-1185">Reference proteome</keyword>
<dbReference type="PANTHER" id="PTHR43776">
    <property type="entry name" value="TRANSPORT ATP-BINDING PROTEIN"/>
    <property type="match status" value="1"/>
</dbReference>
<dbReference type="InterPro" id="IPR027417">
    <property type="entry name" value="P-loop_NTPase"/>
</dbReference>
<dbReference type="Proteomes" id="UP000548685">
    <property type="component" value="Unassembled WGS sequence"/>
</dbReference>
<keyword evidence="3" id="KW-0813">Transport</keyword>
<comment type="similarity">
    <text evidence="2">Belongs to the ABC transporter superfamily.</text>
</comment>
<comment type="caution">
    <text evidence="8">The sequence shown here is derived from an EMBL/GenBank/DDBJ whole genome shotgun (WGS) entry which is preliminary data.</text>
</comment>
<evidence type="ECO:0000256" key="5">
    <source>
        <dbReference type="ARBA" id="ARBA00022840"/>
    </source>
</evidence>
<dbReference type="PROSITE" id="PS50893">
    <property type="entry name" value="ABC_TRANSPORTER_2"/>
    <property type="match status" value="1"/>
</dbReference>
<evidence type="ECO:0000313" key="7">
    <source>
        <dbReference type="EMBL" id="MBB3776332.1"/>
    </source>
</evidence>
<dbReference type="InterPro" id="IPR003593">
    <property type="entry name" value="AAA+_ATPase"/>
</dbReference>
<evidence type="ECO:0000256" key="1">
    <source>
        <dbReference type="ARBA" id="ARBA00004417"/>
    </source>
</evidence>
<dbReference type="Pfam" id="PF08352">
    <property type="entry name" value="oligo_HPY"/>
    <property type="match status" value="1"/>
</dbReference>
<dbReference type="InterPro" id="IPR017871">
    <property type="entry name" value="ABC_transporter-like_CS"/>
</dbReference>
<gene>
    <name evidence="7" type="ORF">FHS52_002301</name>
    <name evidence="8" type="ORF">GRI59_08180</name>
</gene>
<dbReference type="GO" id="GO:0055085">
    <property type="term" value="P:transmembrane transport"/>
    <property type="evidence" value="ECO:0007669"/>
    <property type="project" value="UniProtKB-ARBA"/>
</dbReference>
<evidence type="ECO:0000313" key="8">
    <source>
        <dbReference type="EMBL" id="MXP38586.1"/>
    </source>
</evidence>
<dbReference type="CDD" id="cd03257">
    <property type="entry name" value="ABC_NikE_OppD_transporters"/>
    <property type="match status" value="1"/>
</dbReference>
<sequence length="257" mass="27006">MSAAMLELADARLTYRRGAARFAALDGVSLSVAQGECVGVIGESGSGKSSLARVIAGLAEGATGTLRLAGEAVPITPGARRREQCRRIQMVFQDPVGSLNPVLTIGAIIAEGMAIHGIGTRAERRERVAALLADVGLDPALAARRPHELSGGQRQRVAIARALAVEPDLLLLDEPTSALDLVVQAQILNLLLALQEARGLAYLFISHDLDVVRHLCHYVHVITAGQIVESGPTEAVFAAPQHPYTQGLIAAMPGATR</sequence>
<dbReference type="GO" id="GO:0015833">
    <property type="term" value="P:peptide transport"/>
    <property type="evidence" value="ECO:0007669"/>
    <property type="project" value="InterPro"/>
</dbReference>
<dbReference type="InterPro" id="IPR013563">
    <property type="entry name" value="Oligopep_ABC_C"/>
</dbReference>
<evidence type="ECO:0000313" key="9">
    <source>
        <dbReference type="Proteomes" id="UP000430021"/>
    </source>
</evidence>
<feature type="domain" description="ABC transporter" evidence="6">
    <location>
        <begin position="6"/>
        <end position="249"/>
    </location>
</feature>
<dbReference type="InterPro" id="IPR050319">
    <property type="entry name" value="ABC_transp_ATP-bind"/>
</dbReference>
<comment type="subcellular location">
    <subcellularLocation>
        <location evidence="1">Cell inner membrane</location>
        <topology evidence="1">Peripheral membrane protein</topology>
    </subcellularLocation>
</comment>
<reference evidence="7 10" key="2">
    <citation type="submission" date="2020-08" db="EMBL/GenBank/DDBJ databases">
        <title>Genomic Encyclopedia of Type Strains, Phase IV (KMG-IV): sequencing the most valuable type-strain genomes for metagenomic binning, comparative biology and taxonomic classification.</title>
        <authorList>
            <person name="Goeker M."/>
        </authorList>
    </citation>
    <scope>NUCLEOTIDE SEQUENCE [LARGE SCALE GENOMIC DNA]</scope>
    <source>
        <strain evidence="7 10">DSM 8510</strain>
    </source>
</reference>
<protein>
    <submittedName>
        <fullName evidence="7">ABC-type glutathione transport system ATPase component</fullName>
    </submittedName>
    <submittedName>
        <fullName evidence="8">ATP-binding cassette domain-containing protein</fullName>
    </submittedName>
</protein>
<evidence type="ECO:0000259" key="6">
    <source>
        <dbReference type="PROSITE" id="PS50893"/>
    </source>
</evidence>
<dbReference type="Gene3D" id="3.40.50.300">
    <property type="entry name" value="P-loop containing nucleotide triphosphate hydrolases"/>
    <property type="match status" value="1"/>
</dbReference>
<name>A0A6I4UJC8_9SPHN</name>
<dbReference type="PANTHER" id="PTHR43776:SF7">
    <property type="entry name" value="D,D-DIPEPTIDE TRANSPORT ATP-BINDING PROTEIN DDPF-RELATED"/>
    <property type="match status" value="1"/>
</dbReference>
<dbReference type="EMBL" id="JACICE010000002">
    <property type="protein sequence ID" value="MBB3776332.1"/>
    <property type="molecule type" value="Genomic_DNA"/>
</dbReference>
<dbReference type="GO" id="GO:0005524">
    <property type="term" value="F:ATP binding"/>
    <property type="evidence" value="ECO:0007669"/>
    <property type="project" value="UniProtKB-KW"/>
</dbReference>
<evidence type="ECO:0000313" key="10">
    <source>
        <dbReference type="Proteomes" id="UP000548685"/>
    </source>
</evidence>
<evidence type="ECO:0000256" key="3">
    <source>
        <dbReference type="ARBA" id="ARBA00022448"/>
    </source>
</evidence>
<dbReference type="EMBL" id="WTYB01000002">
    <property type="protein sequence ID" value="MXP38586.1"/>
    <property type="molecule type" value="Genomic_DNA"/>
</dbReference>
<reference evidence="8 9" key="1">
    <citation type="submission" date="2019-12" db="EMBL/GenBank/DDBJ databases">
        <title>Genomic-based taxomic classification of the family Erythrobacteraceae.</title>
        <authorList>
            <person name="Xu L."/>
        </authorList>
    </citation>
    <scope>NUCLEOTIDE SEQUENCE [LARGE SCALE GENOMIC DNA]</scope>
    <source>
        <strain evidence="8 9">JCM 10282</strain>
    </source>
</reference>
<dbReference type="AlphaFoldDB" id="A0A6I4UJC8"/>
<dbReference type="Pfam" id="PF00005">
    <property type="entry name" value="ABC_tran"/>
    <property type="match status" value="1"/>
</dbReference>
<dbReference type="SMART" id="SM00382">
    <property type="entry name" value="AAA"/>
    <property type="match status" value="1"/>
</dbReference>
<dbReference type="OrthoDB" id="9802264at2"/>
<dbReference type="GO" id="GO:0005886">
    <property type="term" value="C:plasma membrane"/>
    <property type="evidence" value="ECO:0007669"/>
    <property type="project" value="UniProtKB-SubCell"/>
</dbReference>
<dbReference type="GO" id="GO:0016887">
    <property type="term" value="F:ATP hydrolysis activity"/>
    <property type="evidence" value="ECO:0007669"/>
    <property type="project" value="InterPro"/>
</dbReference>
<dbReference type="PROSITE" id="PS00211">
    <property type="entry name" value="ABC_TRANSPORTER_1"/>
    <property type="match status" value="1"/>
</dbReference>
<dbReference type="InterPro" id="IPR003439">
    <property type="entry name" value="ABC_transporter-like_ATP-bd"/>
</dbReference>
<keyword evidence="5 8" id="KW-0067">ATP-binding</keyword>
<organism evidence="8 9">
    <name type="scientific">Erythrobacter ramosus</name>
    <dbReference type="NCBI Taxonomy" id="35811"/>
    <lineage>
        <taxon>Bacteria</taxon>
        <taxon>Pseudomonadati</taxon>
        <taxon>Pseudomonadota</taxon>
        <taxon>Alphaproteobacteria</taxon>
        <taxon>Sphingomonadales</taxon>
        <taxon>Erythrobacteraceae</taxon>
        <taxon>Erythrobacter/Porphyrobacter group</taxon>
        <taxon>Erythrobacter</taxon>
    </lineage>
</organism>
<dbReference type="RefSeq" id="WP_160760728.1">
    <property type="nucleotide sequence ID" value="NZ_BAAADZ010000010.1"/>
</dbReference>
<dbReference type="SUPFAM" id="SSF52540">
    <property type="entry name" value="P-loop containing nucleoside triphosphate hydrolases"/>
    <property type="match status" value="1"/>
</dbReference>
<dbReference type="Proteomes" id="UP000430021">
    <property type="component" value="Unassembled WGS sequence"/>
</dbReference>
<keyword evidence="4" id="KW-0547">Nucleotide-binding</keyword>
<evidence type="ECO:0000256" key="4">
    <source>
        <dbReference type="ARBA" id="ARBA00022741"/>
    </source>
</evidence>